<evidence type="ECO:0000313" key="7">
    <source>
        <dbReference type="EMBL" id="HHP68000.1"/>
    </source>
</evidence>
<dbReference type="InterPro" id="IPR000783">
    <property type="entry name" value="RNA_pol_subH/Rpb5_C"/>
</dbReference>
<comment type="subunit">
    <text evidence="5">Part of the RNA polymerase complex.</text>
</comment>
<dbReference type="GO" id="GO:0006366">
    <property type="term" value="P:transcription by RNA polymerase II"/>
    <property type="evidence" value="ECO:0007669"/>
    <property type="project" value="TreeGrafter"/>
</dbReference>
<evidence type="ECO:0000256" key="3">
    <source>
        <dbReference type="ARBA" id="ARBA00023163"/>
    </source>
</evidence>
<dbReference type="InterPro" id="IPR035913">
    <property type="entry name" value="RPB5-like_sf"/>
</dbReference>
<dbReference type="Gene3D" id="3.90.940.20">
    <property type="entry name" value="RPB5-like RNA polymerase subunit"/>
    <property type="match status" value="1"/>
</dbReference>
<evidence type="ECO:0000256" key="4">
    <source>
        <dbReference type="ARBA" id="ARBA00025765"/>
    </source>
</evidence>
<protein>
    <recommendedName>
        <fullName evidence="5">DNA-directed RNA polymerase subunit Rpo5</fullName>
        <ecNumber evidence="5">2.7.7.6</ecNumber>
    </recommendedName>
    <alternativeName>
        <fullName evidence="5">DNA-directed RNA polymerase subunit H</fullName>
    </alternativeName>
</protein>
<dbReference type="SUPFAM" id="SSF55287">
    <property type="entry name" value="RPB5-like RNA polymerase subunit"/>
    <property type="match status" value="1"/>
</dbReference>
<comment type="subcellular location">
    <subcellularLocation>
        <location evidence="5">Cytoplasm</location>
    </subcellularLocation>
</comment>
<keyword evidence="3 5" id="KW-0804">Transcription</keyword>
<dbReference type="AlphaFoldDB" id="A0A7J3XZ94"/>
<dbReference type="Pfam" id="PF01191">
    <property type="entry name" value="RNA_pol_Rpb5_C"/>
    <property type="match status" value="1"/>
</dbReference>
<dbReference type="InterPro" id="IPR020608">
    <property type="entry name" value="RNA_pol_subH/Rpb5_CS"/>
</dbReference>
<dbReference type="HAMAP" id="MF_00025">
    <property type="entry name" value="RNApol_Rpo5_RPB5"/>
    <property type="match status" value="1"/>
</dbReference>
<dbReference type="PANTHER" id="PTHR10535:SF0">
    <property type="entry name" value="DNA-DIRECTED RNA POLYMERASES I, II, AND III SUBUNIT RPABC1"/>
    <property type="match status" value="1"/>
</dbReference>
<reference evidence="7" key="1">
    <citation type="journal article" date="2020" name="mSystems">
        <title>Genome- and Community-Level Interaction Insights into Carbon Utilization and Element Cycling Functions of Hydrothermarchaeota in Hydrothermal Sediment.</title>
        <authorList>
            <person name="Zhou Z."/>
            <person name="Liu Y."/>
            <person name="Xu W."/>
            <person name="Pan J."/>
            <person name="Luo Z.H."/>
            <person name="Li M."/>
        </authorList>
    </citation>
    <scope>NUCLEOTIDE SEQUENCE [LARGE SCALE GENOMIC DNA]</scope>
    <source>
        <strain evidence="7">SpSt-110</strain>
    </source>
</reference>
<evidence type="ECO:0000259" key="6">
    <source>
        <dbReference type="Pfam" id="PF01191"/>
    </source>
</evidence>
<sequence>MSEKKDINILEHVLVPKHEILSPEEAVEVLRKLGASPKSLPWISVDDPAAKAIGAKPGDIIRITRRSPTAGVSVAYRYVVVDVSRKEASVE</sequence>
<dbReference type="GO" id="GO:0003677">
    <property type="term" value="F:DNA binding"/>
    <property type="evidence" value="ECO:0007669"/>
    <property type="project" value="InterPro"/>
</dbReference>
<dbReference type="PANTHER" id="PTHR10535">
    <property type="entry name" value="DNA-DIRECTED RNA POLYMERASES I, II, AND III SUBUNIT RPABC1"/>
    <property type="match status" value="1"/>
</dbReference>
<organism evidence="7">
    <name type="scientific">Thermogladius calderae</name>
    <dbReference type="NCBI Taxonomy" id="1200300"/>
    <lineage>
        <taxon>Archaea</taxon>
        <taxon>Thermoproteota</taxon>
        <taxon>Thermoprotei</taxon>
        <taxon>Desulfurococcales</taxon>
        <taxon>Desulfurococcaceae</taxon>
        <taxon>Thermogladius</taxon>
    </lineage>
</organism>
<accession>A0A7J3XZ94</accession>
<feature type="domain" description="RNA polymerase subunit H/Rpb5 C-terminal" evidence="6">
    <location>
        <begin position="7"/>
        <end position="79"/>
    </location>
</feature>
<keyword evidence="5 7" id="KW-0808">Transferase</keyword>
<dbReference type="GO" id="GO:0003899">
    <property type="term" value="F:DNA-directed RNA polymerase activity"/>
    <property type="evidence" value="ECO:0007669"/>
    <property type="project" value="UniProtKB-UniRule"/>
</dbReference>
<keyword evidence="1 5" id="KW-0240">DNA-directed RNA polymerase</keyword>
<comment type="function">
    <text evidence="5">DNA-dependent RNA polymerase (RNAP) catalyzes the transcription of DNA into RNA using the four ribonucleoside triphosphates as substrates.</text>
</comment>
<dbReference type="GO" id="GO:0042797">
    <property type="term" value="P:tRNA transcription by RNA polymerase III"/>
    <property type="evidence" value="ECO:0007669"/>
    <property type="project" value="TreeGrafter"/>
</dbReference>
<dbReference type="GO" id="GO:0005737">
    <property type="term" value="C:cytoplasm"/>
    <property type="evidence" value="ECO:0007669"/>
    <property type="project" value="UniProtKB-SubCell"/>
</dbReference>
<gene>
    <name evidence="5" type="primary">rpo5</name>
    <name evidence="5" type="synonym">rpoH</name>
    <name evidence="7" type="ORF">ENM60_04340</name>
</gene>
<keyword evidence="2 5" id="KW-0548">Nucleotidyltransferase</keyword>
<dbReference type="NCBIfam" id="NF007129">
    <property type="entry name" value="PRK09570.1"/>
    <property type="match status" value="1"/>
</dbReference>
<dbReference type="GO" id="GO:0006362">
    <property type="term" value="P:transcription elongation by RNA polymerase I"/>
    <property type="evidence" value="ECO:0007669"/>
    <property type="project" value="TreeGrafter"/>
</dbReference>
<dbReference type="PROSITE" id="PS01110">
    <property type="entry name" value="RNA_POL_H_23KD"/>
    <property type="match status" value="1"/>
</dbReference>
<dbReference type="GO" id="GO:0000428">
    <property type="term" value="C:DNA-directed RNA polymerase complex"/>
    <property type="evidence" value="ECO:0007669"/>
    <property type="project" value="UniProtKB-KW"/>
</dbReference>
<evidence type="ECO:0000256" key="1">
    <source>
        <dbReference type="ARBA" id="ARBA00022478"/>
    </source>
</evidence>
<comment type="catalytic activity">
    <reaction evidence="5">
        <text>RNA(n) + a ribonucleoside 5'-triphosphate = RNA(n+1) + diphosphate</text>
        <dbReference type="Rhea" id="RHEA:21248"/>
        <dbReference type="Rhea" id="RHEA-COMP:14527"/>
        <dbReference type="Rhea" id="RHEA-COMP:17342"/>
        <dbReference type="ChEBI" id="CHEBI:33019"/>
        <dbReference type="ChEBI" id="CHEBI:61557"/>
        <dbReference type="ChEBI" id="CHEBI:140395"/>
        <dbReference type="EC" id="2.7.7.6"/>
    </reaction>
</comment>
<dbReference type="EMBL" id="DRYK01000055">
    <property type="protein sequence ID" value="HHP68000.1"/>
    <property type="molecule type" value="Genomic_DNA"/>
</dbReference>
<comment type="similarity">
    <text evidence="4 5">Belongs to the archaeal Rpo5/eukaryotic RPB5 RNA polymerase subunit family.</text>
</comment>
<proteinExistence type="inferred from homology"/>
<comment type="caution">
    <text evidence="7">The sequence shown here is derived from an EMBL/GenBank/DDBJ whole genome shotgun (WGS) entry which is preliminary data.</text>
</comment>
<keyword evidence="5" id="KW-0963">Cytoplasm</keyword>
<dbReference type="EC" id="2.7.7.6" evidence="5"/>
<dbReference type="InterPro" id="IPR014381">
    <property type="entry name" value="Arch_Rpo5/euc_Rpb5"/>
</dbReference>
<evidence type="ECO:0000256" key="2">
    <source>
        <dbReference type="ARBA" id="ARBA00022695"/>
    </source>
</evidence>
<name>A0A7J3XZ94_9CREN</name>
<evidence type="ECO:0000256" key="5">
    <source>
        <dbReference type="HAMAP-Rule" id="MF_00025"/>
    </source>
</evidence>